<dbReference type="SUPFAM" id="SSF46565">
    <property type="entry name" value="Chaperone J-domain"/>
    <property type="match status" value="1"/>
</dbReference>
<dbReference type="STRING" id="645134.A0A0L0HUK3"/>
<dbReference type="InterPro" id="IPR001623">
    <property type="entry name" value="DnaJ_domain"/>
</dbReference>
<dbReference type="GO" id="GO:0008320">
    <property type="term" value="F:protein transmembrane transporter activity"/>
    <property type="evidence" value="ECO:0007669"/>
    <property type="project" value="TreeGrafter"/>
</dbReference>
<accession>A0A0L0HUK3</accession>
<dbReference type="eggNOG" id="KOG0721">
    <property type="taxonomic scope" value="Eukaryota"/>
</dbReference>
<keyword evidence="8" id="KW-0143">Chaperone</keyword>
<evidence type="ECO:0000259" key="11">
    <source>
        <dbReference type="PROSITE" id="PS50076"/>
    </source>
</evidence>
<feature type="transmembrane region" description="Helical" evidence="10">
    <location>
        <begin position="12"/>
        <end position="35"/>
    </location>
</feature>
<dbReference type="PANTHER" id="PTHR24075">
    <property type="entry name" value="SEC63 DOMAIN-CONTAINING"/>
    <property type="match status" value="1"/>
</dbReference>
<dbReference type="EMBL" id="KQ257450">
    <property type="protein sequence ID" value="KND05036.1"/>
    <property type="molecule type" value="Genomic_DNA"/>
</dbReference>
<dbReference type="Pfam" id="PF02889">
    <property type="entry name" value="Sec63"/>
    <property type="match status" value="1"/>
</dbReference>
<keyword evidence="6 10" id="KW-1133">Transmembrane helix</keyword>
<sequence>MSGAQYAYDETGAIFNFFLLTILGMVLIPSTYTWLFGGRKDVTEGDDCKCETCREKRVRLVAMKKKQEPLISTRFILLVLGWALFSFVVYKVATTSVEEKGLWDPYQILGVDRDADADQVKKAWKELMRKWHPDKNPDNVEEATKMTTDISKAYKTLTDPEARQNWDEWGHPDGKQSFQLGLALPRWLVEEGNNFKVLFVYAGVFMVLLPALVARWWNNAKQMNKEKILHPTMAKFYRELRESLGFKALLELLSKADEFYTLITLDKSETPALEKLVDQVKKAMEQKTPDRWSKKLTSAKDPQTAMQQKVYLLLHSHLLRLTPEDPKLAHEQRLVAERSVQLVAGMLQIAISRSWLNIALSVIDLGQMLTQALYFHQSPLMQLPYITADKLKYFRSKKRDISTIRDLLELDEKDRNDLLRFLTHEQIALVMHVAQQYPLLRITKAKFSVLGEPAIIPNAVVTLSIKLEIGSIEDLRKDKENGTSLRDDSTNDDEEPKNNWWEKKEQAPLVHAPYFPAEKRPVWWVYFGDMKQNRLITIGKVSDLINEKTIRLQFQAPPRPGQWAFQVFVKSDSHIGCDALCELKLVVEPPEAAPLQEEEDDISEPEDDSIAGQMQQMRGGGGPKVNGKKGGKDESDEDEDAEDVGKKDKLDSYEDSDDSDDEDA</sequence>
<dbReference type="GO" id="GO:0006614">
    <property type="term" value="P:SRP-dependent cotranslational protein targeting to membrane"/>
    <property type="evidence" value="ECO:0007669"/>
    <property type="project" value="TreeGrafter"/>
</dbReference>
<dbReference type="GeneID" id="27684426"/>
<dbReference type="AlphaFoldDB" id="A0A0L0HUK3"/>
<evidence type="ECO:0000313" key="13">
    <source>
        <dbReference type="Proteomes" id="UP000053201"/>
    </source>
</evidence>
<evidence type="ECO:0000256" key="4">
    <source>
        <dbReference type="ARBA" id="ARBA00022824"/>
    </source>
</evidence>
<dbReference type="VEuPathDB" id="FungiDB:SPPG_00716"/>
<keyword evidence="5" id="KW-0653">Protein transport</keyword>
<gene>
    <name evidence="12" type="ORF">SPPG_00716</name>
</gene>
<dbReference type="GO" id="GO:0003723">
    <property type="term" value="F:RNA binding"/>
    <property type="evidence" value="ECO:0007669"/>
    <property type="project" value="TreeGrafter"/>
</dbReference>
<feature type="domain" description="J" evidence="11">
    <location>
        <begin position="104"/>
        <end position="170"/>
    </location>
</feature>
<feature type="compositionally biased region" description="Basic and acidic residues" evidence="9">
    <location>
        <begin position="643"/>
        <end position="652"/>
    </location>
</feature>
<feature type="compositionally biased region" description="Basic and acidic residues" evidence="9">
    <location>
        <begin position="480"/>
        <end position="489"/>
    </location>
</feature>
<evidence type="ECO:0000256" key="9">
    <source>
        <dbReference type="SAM" id="MobiDB-lite"/>
    </source>
</evidence>
<evidence type="ECO:0000256" key="8">
    <source>
        <dbReference type="ARBA" id="ARBA00023186"/>
    </source>
</evidence>
<evidence type="ECO:0000256" key="1">
    <source>
        <dbReference type="ARBA" id="ARBA00004477"/>
    </source>
</evidence>
<dbReference type="InterPro" id="IPR035892">
    <property type="entry name" value="C2_domain_sf"/>
</dbReference>
<dbReference type="SMART" id="SM00973">
    <property type="entry name" value="Sec63"/>
    <property type="match status" value="1"/>
</dbReference>
<proteinExistence type="predicted"/>
<dbReference type="RefSeq" id="XP_016613075.1">
    <property type="nucleotide sequence ID" value="XM_016749044.1"/>
</dbReference>
<keyword evidence="7 10" id="KW-0472">Membrane</keyword>
<keyword evidence="3 10" id="KW-0812">Transmembrane</keyword>
<dbReference type="Gene3D" id="1.10.287.110">
    <property type="entry name" value="DnaJ domain"/>
    <property type="match status" value="1"/>
</dbReference>
<dbReference type="InParanoid" id="A0A0L0HUK3"/>
<feature type="compositionally biased region" description="Acidic residues" evidence="9">
    <location>
        <begin position="653"/>
        <end position="664"/>
    </location>
</feature>
<feature type="compositionally biased region" description="Acidic residues" evidence="9">
    <location>
        <begin position="596"/>
        <end position="609"/>
    </location>
</feature>
<comment type="subcellular location">
    <subcellularLocation>
        <location evidence="1">Endoplasmic reticulum membrane</location>
        <topology evidence="1">Multi-pass membrane protein</topology>
    </subcellularLocation>
</comment>
<evidence type="ECO:0000256" key="7">
    <source>
        <dbReference type="ARBA" id="ARBA00023136"/>
    </source>
</evidence>
<dbReference type="InterPro" id="IPR004179">
    <property type="entry name" value="Sec63-dom"/>
</dbReference>
<feature type="transmembrane region" description="Helical" evidence="10">
    <location>
        <begin position="198"/>
        <end position="217"/>
    </location>
</feature>
<keyword evidence="4" id="KW-0256">Endoplasmic reticulum</keyword>
<evidence type="ECO:0000256" key="2">
    <source>
        <dbReference type="ARBA" id="ARBA00022448"/>
    </source>
</evidence>
<dbReference type="OrthoDB" id="1734229at2759"/>
<protein>
    <recommendedName>
        <fullName evidence="11">J domain-containing protein</fullName>
    </recommendedName>
</protein>
<feature type="transmembrane region" description="Helical" evidence="10">
    <location>
        <begin position="75"/>
        <end position="93"/>
    </location>
</feature>
<dbReference type="InterPro" id="IPR036869">
    <property type="entry name" value="J_dom_sf"/>
</dbReference>
<dbReference type="Proteomes" id="UP000053201">
    <property type="component" value="Unassembled WGS sequence"/>
</dbReference>
<dbReference type="InterPro" id="IPR014756">
    <property type="entry name" value="Ig_E-set"/>
</dbReference>
<organism evidence="12 13">
    <name type="scientific">Spizellomyces punctatus (strain DAOM BR117)</name>
    <dbReference type="NCBI Taxonomy" id="645134"/>
    <lineage>
        <taxon>Eukaryota</taxon>
        <taxon>Fungi</taxon>
        <taxon>Fungi incertae sedis</taxon>
        <taxon>Chytridiomycota</taxon>
        <taxon>Chytridiomycota incertae sedis</taxon>
        <taxon>Chytridiomycetes</taxon>
        <taxon>Spizellomycetales</taxon>
        <taxon>Spizellomycetaceae</taxon>
        <taxon>Spizellomyces</taxon>
    </lineage>
</organism>
<dbReference type="FunCoup" id="A0A0L0HUK3">
    <property type="interactions" value="562"/>
</dbReference>
<keyword evidence="13" id="KW-1185">Reference proteome</keyword>
<keyword evidence="2" id="KW-0813">Transport</keyword>
<dbReference type="SUPFAM" id="SSF81296">
    <property type="entry name" value="E set domains"/>
    <property type="match status" value="1"/>
</dbReference>
<dbReference type="GO" id="GO:0006620">
    <property type="term" value="P:post-translational protein targeting to endoplasmic reticulum membrane"/>
    <property type="evidence" value="ECO:0007669"/>
    <property type="project" value="TreeGrafter"/>
</dbReference>
<dbReference type="SMART" id="SM00271">
    <property type="entry name" value="DnaJ"/>
    <property type="match status" value="1"/>
</dbReference>
<feature type="region of interest" description="Disordered" evidence="9">
    <location>
        <begin position="592"/>
        <end position="664"/>
    </location>
</feature>
<dbReference type="Gene3D" id="1.10.150.20">
    <property type="entry name" value="5' to 3' exonuclease, C-terminal subdomain"/>
    <property type="match status" value="1"/>
</dbReference>
<dbReference type="Pfam" id="PF00226">
    <property type="entry name" value="DnaJ"/>
    <property type="match status" value="1"/>
</dbReference>
<dbReference type="PANTHER" id="PTHR24075:SF0">
    <property type="entry name" value="TRANSLOCATION PROTEIN SEC63 HOMOLOG"/>
    <property type="match status" value="1"/>
</dbReference>
<dbReference type="Gene3D" id="1.10.3380.10">
    <property type="entry name" value="Sec63 N-terminal domain-like domain"/>
    <property type="match status" value="1"/>
</dbReference>
<dbReference type="GO" id="GO:0031207">
    <property type="term" value="C:Sec62/Sec63 complex"/>
    <property type="evidence" value="ECO:0007669"/>
    <property type="project" value="TreeGrafter"/>
</dbReference>
<evidence type="ECO:0000256" key="3">
    <source>
        <dbReference type="ARBA" id="ARBA00022692"/>
    </source>
</evidence>
<dbReference type="OMA" id="RAILHAH"/>
<evidence type="ECO:0000256" key="5">
    <source>
        <dbReference type="ARBA" id="ARBA00022927"/>
    </source>
</evidence>
<evidence type="ECO:0000256" key="10">
    <source>
        <dbReference type="SAM" id="Phobius"/>
    </source>
</evidence>
<dbReference type="CDD" id="cd06257">
    <property type="entry name" value="DnaJ"/>
    <property type="match status" value="1"/>
</dbReference>
<dbReference type="SUPFAM" id="SSF158702">
    <property type="entry name" value="Sec63 N-terminal domain-like"/>
    <property type="match status" value="1"/>
</dbReference>
<evidence type="ECO:0000256" key="6">
    <source>
        <dbReference type="ARBA" id="ARBA00022989"/>
    </source>
</evidence>
<evidence type="ECO:0000313" key="12">
    <source>
        <dbReference type="EMBL" id="KND05036.1"/>
    </source>
</evidence>
<reference evidence="12 13" key="1">
    <citation type="submission" date="2009-08" db="EMBL/GenBank/DDBJ databases">
        <title>The Genome Sequence of Spizellomyces punctatus strain DAOM BR117.</title>
        <authorList>
            <consortium name="The Broad Institute Genome Sequencing Platform"/>
            <person name="Russ C."/>
            <person name="Cuomo C."/>
            <person name="Shea T."/>
            <person name="Young S.K."/>
            <person name="Zeng Q."/>
            <person name="Koehrsen M."/>
            <person name="Haas B."/>
            <person name="Borodovsky M."/>
            <person name="Guigo R."/>
            <person name="Alvarado L."/>
            <person name="Berlin A."/>
            <person name="Bochicchio J."/>
            <person name="Borenstein D."/>
            <person name="Chapman S."/>
            <person name="Chen Z."/>
            <person name="Engels R."/>
            <person name="Freedman E."/>
            <person name="Gellesch M."/>
            <person name="Goldberg J."/>
            <person name="Griggs A."/>
            <person name="Gujja S."/>
            <person name="Heiman D."/>
            <person name="Hepburn T."/>
            <person name="Howarth C."/>
            <person name="Jen D."/>
            <person name="Larson L."/>
            <person name="Lewis B."/>
            <person name="Mehta T."/>
            <person name="Park D."/>
            <person name="Pearson M."/>
            <person name="Roberts A."/>
            <person name="Saif S."/>
            <person name="Shenoy N."/>
            <person name="Sisk P."/>
            <person name="Stolte C."/>
            <person name="Sykes S."/>
            <person name="Thomson T."/>
            <person name="Walk T."/>
            <person name="White J."/>
            <person name="Yandava C."/>
            <person name="Burger G."/>
            <person name="Gray M.W."/>
            <person name="Holland P.W.H."/>
            <person name="King N."/>
            <person name="Lang F.B.F."/>
            <person name="Roger A.J."/>
            <person name="Ruiz-Trillo I."/>
            <person name="Lander E."/>
            <person name="Nusbaum C."/>
        </authorList>
    </citation>
    <scope>NUCLEOTIDE SEQUENCE [LARGE SCALE GENOMIC DNA]</scope>
    <source>
        <strain evidence="12 13">DAOM BR117</strain>
    </source>
</reference>
<dbReference type="PROSITE" id="PS50076">
    <property type="entry name" value="DNAJ_2"/>
    <property type="match status" value="1"/>
</dbReference>
<dbReference type="Gene3D" id="2.60.40.150">
    <property type="entry name" value="C2 domain"/>
    <property type="match status" value="1"/>
</dbReference>
<name>A0A0L0HUK3_SPIPD</name>
<dbReference type="PRINTS" id="PR00625">
    <property type="entry name" value="JDOMAIN"/>
</dbReference>
<feature type="region of interest" description="Disordered" evidence="9">
    <location>
        <begin position="480"/>
        <end position="502"/>
    </location>
</feature>